<dbReference type="Pfam" id="PF00563">
    <property type="entry name" value="EAL"/>
    <property type="match status" value="1"/>
</dbReference>
<dbReference type="RefSeq" id="WP_188072514.1">
    <property type="nucleotide sequence ID" value="NZ_BSPS01000125.1"/>
</dbReference>
<gene>
    <name evidence="2" type="ORF">GGR43_002735</name>
</gene>
<dbReference type="CDD" id="cd01948">
    <property type="entry name" value="EAL"/>
    <property type="match status" value="1"/>
</dbReference>
<dbReference type="PANTHER" id="PTHR33121:SF79">
    <property type="entry name" value="CYCLIC DI-GMP PHOSPHODIESTERASE PDED-RELATED"/>
    <property type="match status" value="1"/>
</dbReference>
<dbReference type="Proteomes" id="UP000571950">
    <property type="component" value="Unassembled WGS sequence"/>
</dbReference>
<dbReference type="GO" id="GO:0071111">
    <property type="term" value="F:cyclic-guanylate-specific phosphodiesterase activity"/>
    <property type="evidence" value="ECO:0007669"/>
    <property type="project" value="InterPro"/>
</dbReference>
<sequence length="436" mass="47073">MTKDGNGETTCLFIVRLNNLRQIRAAFGEEAGQQAMDGLARRLGPHFRTVDGLRIGHDDIEIMVREACAAPLPPMGTMVDALCSLLGAEPMLHGDGALLLSLSAGGAIVEQGGDAALAVETARAAARRQLAGSSVRPDHSAERGEGWAKLFRQDMAVGAALLDQFGHGATFFGWRAVRKADDISFAFHHETCLCRMGEGGQRTDCAEGYQALMRLGLTYPIEQQIVSRVLDELERDPFACLSVPVSAQSLSFHLHGQDSSWTELRRRLARDRALAGRLIIEIDESSALASLDDAQEFVTAVRALGARIALGKFGSGFASIGQLLTLTADIVKLDSAFLRTAFQSERHRARLAHLLGLARTIGPMVIVDGVDSALFLQLALEEGAEWVAGSHVGGLSLTRRWEQELQDETVISFSNFRASRTPQAAELPQRAARGGH</sequence>
<dbReference type="AlphaFoldDB" id="A0A7W6FQT7"/>
<dbReference type="InterPro" id="IPR035919">
    <property type="entry name" value="EAL_sf"/>
</dbReference>
<evidence type="ECO:0000259" key="1">
    <source>
        <dbReference type="PROSITE" id="PS50883"/>
    </source>
</evidence>
<proteinExistence type="predicted"/>
<dbReference type="Gene3D" id="3.20.20.450">
    <property type="entry name" value="EAL domain"/>
    <property type="match status" value="1"/>
</dbReference>
<dbReference type="PANTHER" id="PTHR33121">
    <property type="entry name" value="CYCLIC DI-GMP PHOSPHODIESTERASE PDEF"/>
    <property type="match status" value="1"/>
</dbReference>
<keyword evidence="3" id="KW-1185">Reference proteome</keyword>
<comment type="caution">
    <text evidence="2">The sequence shown here is derived from an EMBL/GenBank/DDBJ whole genome shotgun (WGS) entry which is preliminary data.</text>
</comment>
<dbReference type="PROSITE" id="PS50883">
    <property type="entry name" value="EAL"/>
    <property type="match status" value="1"/>
</dbReference>
<dbReference type="SUPFAM" id="SSF141868">
    <property type="entry name" value="EAL domain-like"/>
    <property type="match status" value="1"/>
</dbReference>
<dbReference type="Gene3D" id="3.30.70.270">
    <property type="match status" value="1"/>
</dbReference>
<dbReference type="InterPro" id="IPR029787">
    <property type="entry name" value="Nucleotide_cyclase"/>
</dbReference>
<evidence type="ECO:0000313" key="3">
    <source>
        <dbReference type="Proteomes" id="UP000571950"/>
    </source>
</evidence>
<protein>
    <submittedName>
        <fullName evidence="2">EAL domain-containing protein (Putative c-di-GMP-specific phosphodiesterase class I)/GGDEF domain-containing protein</fullName>
    </submittedName>
</protein>
<organism evidence="2 3">
    <name type="scientific">Sphingobium jiangsuense</name>
    <dbReference type="NCBI Taxonomy" id="870476"/>
    <lineage>
        <taxon>Bacteria</taxon>
        <taxon>Pseudomonadati</taxon>
        <taxon>Pseudomonadota</taxon>
        <taxon>Alphaproteobacteria</taxon>
        <taxon>Sphingomonadales</taxon>
        <taxon>Sphingomonadaceae</taxon>
        <taxon>Sphingobium</taxon>
    </lineage>
</organism>
<dbReference type="SMART" id="SM00052">
    <property type="entry name" value="EAL"/>
    <property type="match status" value="1"/>
</dbReference>
<evidence type="ECO:0000313" key="2">
    <source>
        <dbReference type="EMBL" id="MBB3927012.1"/>
    </source>
</evidence>
<reference evidence="2 3" key="1">
    <citation type="submission" date="2020-08" db="EMBL/GenBank/DDBJ databases">
        <title>Genomic Encyclopedia of Type Strains, Phase IV (KMG-IV): sequencing the most valuable type-strain genomes for metagenomic binning, comparative biology and taxonomic classification.</title>
        <authorList>
            <person name="Goeker M."/>
        </authorList>
    </citation>
    <scope>NUCLEOTIDE SEQUENCE [LARGE SCALE GENOMIC DNA]</scope>
    <source>
        <strain evidence="2 3">DSM 26189</strain>
    </source>
</reference>
<dbReference type="InterPro" id="IPR050706">
    <property type="entry name" value="Cyclic-di-GMP_PDE-like"/>
</dbReference>
<accession>A0A7W6FQT7</accession>
<dbReference type="InterPro" id="IPR043128">
    <property type="entry name" value="Rev_trsase/Diguanyl_cyclase"/>
</dbReference>
<dbReference type="EMBL" id="JACIDT010000009">
    <property type="protein sequence ID" value="MBB3927012.1"/>
    <property type="molecule type" value="Genomic_DNA"/>
</dbReference>
<dbReference type="SUPFAM" id="SSF55073">
    <property type="entry name" value="Nucleotide cyclase"/>
    <property type="match status" value="1"/>
</dbReference>
<name>A0A7W6FQT7_9SPHN</name>
<dbReference type="InterPro" id="IPR001633">
    <property type="entry name" value="EAL_dom"/>
</dbReference>
<feature type="domain" description="EAL" evidence="1">
    <location>
        <begin position="154"/>
        <end position="409"/>
    </location>
</feature>